<evidence type="ECO:0000313" key="3">
    <source>
        <dbReference type="EMBL" id="HJB39901.1"/>
    </source>
</evidence>
<keyword evidence="1" id="KW-0472">Membrane</keyword>
<name>A0A9D2M3D5_9FIRM</name>
<dbReference type="EC" id="3.4.21.116" evidence="3"/>
<dbReference type="PROSITE" id="PS51494">
    <property type="entry name" value="SPOIVB"/>
    <property type="match status" value="1"/>
</dbReference>
<reference evidence="3" key="1">
    <citation type="journal article" date="2021" name="PeerJ">
        <title>Extensive microbial diversity within the chicken gut microbiome revealed by metagenomics and culture.</title>
        <authorList>
            <person name="Gilroy R."/>
            <person name="Ravi A."/>
            <person name="Getino M."/>
            <person name="Pursley I."/>
            <person name="Horton D.L."/>
            <person name="Alikhan N.F."/>
            <person name="Baker D."/>
            <person name="Gharbi K."/>
            <person name="Hall N."/>
            <person name="Watson M."/>
            <person name="Adriaenssens E.M."/>
            <person name="Foster-Nyarko E."/>
            <person name="Jarju S."/>
            <person name="Secka A."/>
            <person name="Antonio M."/>
            <person name="Oren A."/>
            <person name="Chaudhuri R.R."/>
            <person name="La Ragione R."/>
            <person name="Hildebrand F."/>
            <person name="Pallen M.J."/>
        </authorList>
    </citation>
    <scope>NUCLEOTIDE SEQUENCE</scope>
    <source>
        <strain evidence="3">ChiBcec8-14828</strain>
    </source>
</reference>
<dbReference type="Gene3D" id="2.30.42.10">
    <property type="match status" value="1"/>
</dbReference>
<dbReference type="InterPro" id="IPR041489">
    <property type="entry name" value="PDZ_6"/>
</dbReference>
<dbReference type="AlphaFoldDB" id="A0A9D2M3D5"/>
<gene>
    <name evidence="3" type="primary">spoIVB</name>
    <name evidence="3" type="ORF">H9943_05835</name>
</gene>
<dbReference type="SMART" id="SM00228">
    <property type="entry name" value="PDZ"/>
    <property type="match status" value="1"/>
</dbReference>
<keyword evidence="1" id="KW-0812">Transmembrane</keyword>
<evidence type="ECO:0000313" key="4">
    <source>
        <dbReference type="Proteomes" id="UP000824209"/>
    </source>
</evidence>
<dbReference type="NCBIfam" id="TIGR02860">
    <property type="entry name" value="spore_IV_B"/>
    <property type="match status" value="1"/>
</dbReference>
<evidence type="ECO:0000259" key="2">
    <source>
        <dbReference type="PROSITE" id="PS51494"/>
    </source>
</evidence>
<feature type="transmembrane region" description="Helical" evidence="1">
    <location>
        <begin position="7"/>
        <end position="26"/>
    </location>
</feature>
<dbReference type="Proteomes" id="UP000824209">
    <property type="component" value="Unassembled WGS sequence"/>
</dbReference>
<dbReference type="InterPro" id="IPR001478">
    <property type="entry name" value="PDZ"/>
</dbReference>
<dbReference type="SUPFAM" id="SSF50156">
    <property type="entry name" value="PDZ domain-like"/>
    <property type="match status" value="1"/>
</dbReference>
<dbReference type="EMBL" id="DWYA01000054">
    <property type="protein sequence ID" value="HJB39901.1"/>
    <property type="molecule type" value="Genomic_DNA"/>
</dbReference>
<dbReference type="Pfam" id="PF05580">
    <property type="entry name" value="Peptidase_S55"/>
    <property type="match status" value="1"/>
</dbReference>
<keyword evidence="3" id="KW-0378">Hydrolase</keyword>
<dbReference type="Pfam" id="PF17820">
    <property type="entry name" value="PDZ_6"/>
    <property type="match status" value="1"/>
</dbReference>
<dbReference type="InterPro" id="IPR014219">
    <property type="entry name" value="SpoIVB"/>
</dbReference>
<evidence type="ECO:0000256" key="1">
    <source>
        <dbReference type="SAM" id="Phobius"/>
    </source>
</evidence>
<sequence length="409" mass="43023">MEKIIKWTCFFTSGLVVAAFVFAMYISTLLPDTFLVRSGDGVRVAGMPFLFSTPSGPRDAVANLQSGASYNADLSIAGLVPIKTVRAKVVERRVVQVCGTPFGIKMFANGAMVVGFSDIYTESGYQNPAKDAGLRMGDVIVSIAGTETKTNEDVAGAIQQLKGAPAEVVYLREGVEKSVMLTAVKDVSAGVYRTGMWVRDSSAGIGTLTFTESTHQMFAGLGHSIHDADTGVTISLLKGEIVPVSITGVVRGEAGSPGELKGSFLTALPSGVITVNGESGVYGTLSSYIKGEEMEAALAQDVMTGKAEIITTLEGQEPKRYEVQIEKIALNSDDPNRNMVIHVTDPELLAATGGIVQGMSGSPIIQNGKFIGAVTHVLVNDPTRGYAVFGENMLETLDAAAQNPSQLAS</sequence>
<organism evidence="3 4">
    <name type="scientific">Candidatus Ruthenibacterium avium</name>
    <dbReference type="NCBI Taxonomy" id="2838751"/>
    <lineage>
        <taxon>Bacteria</taxon>
        <taxon>Bacillati</taxon>
        <taxon>Bacillota</taxon>
        <taxon>Clostridia</taxon>
        <taxon>Eubacteriales</taxon>
        <taxon>Oscillospiraceae</taxon>
        <taxon>Ruthenibacterium</taxon>
    </lineage>
</organism>
<dbReference type="GO" id="GO:0016787">
    <property type="term" value="F:hydrolase activity"/>
    <property type="evidence" value="ECO:0007669"/>
    <property type="project" value="UniProtKB-KW"/>
</dbReference>
<dbReference type="InterPro" id="IPR008763">
    <property type="entry name" value="Peptidase_S55"/>
</dbReference>
<comment type="caution">
    <text evidence="3">The sequence shown here is derived from an EMBL/GenBank/DDBJ whole genome shotgun (WGS) entry which is preliminary data.</text>
</comment>
<reference evidence="3" key="2">
    <citation type="submission" date="2021-04" db="EMBL/GenBank/DDBJ databases">
        <authorList>
            <person name="Gilroy R."/>
        </authorList>
    </citation>
    <scope>NUCLEOTIDE SEQUENCE</scope>
    <source>
        <strain evidence="3">ChiBcec8-14828</strain>
    </source>
</reference>
<dbReference type="InterPro" id="IPR036034">
    <property type="entry name" value="PDZ_sf"/>
</dbReference>
<protein>
    <submittedName>
        <fullName evidence="3">SpoIVB peptidase</fullName>
        <ecNumber evidence="3">3.4.21.116</ecNumber>
    </submittedName>
</protein>
<proteinExistence type="predicted"/>
<feature type="domain" description="Peptidase S55" evidence="2">
    <location>
        <begin position="175"/>
        <end position="409"/>
    </location>
</feature>
<keyword evidence="1" id="KW-1133">Transmembrane helix</keyword>
<accession>A0A9D2M3D5</accession>